<gene>
    <name evidence="2" type="ORF">FC50_GL000251</name>
</gene>
<dbReference type="GO" id="GO:0032259">
    <property type="term" value="P:methylation"/>
    <property type="evidence" value="ECO:0007669"/>
    <property type="project" value="UniProtKB-KW"/>
</dbReference>
<organism evidence="2 3">
    <name type="scientific">Lacticaseibacillus pantheris DSM 15945 = JCM 12539 = NBRC 106106</name>
    <dbReference type="NCBI Taxonomy" id="1423783"/>
    <lineage>
        <taxon>Bacteria</taxon>
        <taxon>Bacillati</taxon>
        <taxon>Bacillota</taxon>
        <taxon>Bacilli</taxon>
        <taxon>Lactobacillales</taxon>
        <taxon>Lactobacillaceae</taxon>
        <taxon>Lacticaseibacillus</taxon>
    </lineage>
</organism>
<accession>A0A0R1U472</accession>
<dbReference type="PANTHER" id="PTHR30519">
    <property type="entry name" value="5-METHYLTETRAHYDROPTEROYLTRIGLUTAMATE--HOMOCYSTEINE METHYLTRANSFERASE"/>
    <property type="match status" value="1"/>
</dbReference>
<dbReference type="Proteomes" id="UP000051922">
    <property type="component" value="Unassembled WGS sequence"/>
</dbReference>
<dbReference type="InterPro" id="IPR038071">
    <property type="entry name" value="UROD/MetE-like_sf"/>
</dbReference>
<name>A0A0R1U472_9LACO</name>
<dbReference type="InterPro" id="IPR013215">
    <property type="entry name" value="Cbl-indep_Met_Synth_N"/>
</dbReference>
<dbReference type="CDD" id="cd03312">
    <property type="entry name" value="CIMS_N_terminal_like"/>
    <property type="match status" value="1"/>
</dbReference>
<dbReference type="Gene3D" id="3.20.20.210">
    <property type="match status" value="1"/>
</dbReference>
<feature type="domain" description="Cobalamin-independent methionine synthase MetE N-terminal" evidence="1">
    <location>
        <begin position="3"/>
        <end position="313"/>
    </location>
</feature>
<keyword evidence="2" id="KW-0489">Methyltransferase</keyword>
<reference evidence="2 3" key="1">
    <citation type="journal article" date="2015" name="Genome Announc.">
        <title>Expanding the biotechnology potential of lactobacilli through comparative genomics of 213 strains and associated genera.</title>
        <authorList>
            <person name="Sun Z."/>
            <person name="Harris H.M."/>
            <person name="McCann A."/>
            <person name="Guo C."/>
            <person name="Argimon S."/>
            <person name="Zhang W."/>
            <person name="Yang X."/>
            <person name="Jeffery I.B."/>
            <person name="Cooney J.C."/>
            <person name="Kagawa T.F."/>
            <person name="Liu W."/>
            <person name="Song Y."/>
            <person name="Salvetti E."/>
            <person name="Wrobel A."/>
            <person name="Rasinkangas P."/>
            <person name="Parkhill J."/>
            <person name="Rea M.C."/>
            <person name="O'Sullivan O."/>
            <person name="Ritari J."/>
            <person name="Douillard F.P."/>
            <person name="Paul Ross R."/>
            <person name="Yang R."/>
            <person name="Briner A.E."/>
            <person name="Felis G.E."/>
            <person name="de Vos W.M."/>
            <person name="Barrangou R."/>
            <person name="Klaenhammer T.R."/>
            <person name="Caufield P.W."/>
            <person name="Cui Y."/>
            <person name="Zhang H."/>
            <person name="O'Toole P.W."/>
        </authorList>
    </citation>
    <scope>NUCLEOTIDE SEQUENCE [LARGE SCALE GENOMIC DNA]</scope>
    <source>
        <strain evidence="2 3">DSM 15945</strain>
    </source>
</reference>
<dbReference type="PATRIC" id="fig|1423783.4.peg.262"/>
<dbReference type="SUPFAM" id="SSF51726">
    <property type="entry name" value="UROD/MetE-like"/>
    <property type="match status" value="1"/>
</dbReference>
<dbReference type="STRING" id="1423783.FC50_GL000251"/>
<evidence type="ECO:0000313" key="3">
    <source>
        <dbReference type="Proteomes" id="UP000051922"/>
    </source>
</evidence>
<dbReference type="Pfam" id="PF08267">
    <property type="entry name" value="Meth_synt_1"/>
    <property type="match status" value="1"/>
</dbReference>
<sequence>MTTTIIGFPRIGEHRELKFATQKYFKHQITADELNATAATLRQQNWRAIQDAGIDQIPSGDFSFFDTTLDTAFLLNIVPQRYRELGLSPLDEYFALARGYQGAAGDVKALPMKKWFNTNYHYLVPEFDQDTNVQLVGNKLFDEFKEAQALGITTRPTLVGPYTLLRLARFVDGRRPADFVTSLTNAYREILGRLNDLGAQWVQIDEPALVYDQTDADRAIFTDLYQGILAGKGNLKVLLQTYFGDVRDSATTLYALDFDGIGLDLVEGATNLDVLREHPFPDDKTLFAGVINGKNIWKANYTDTLKVLGQATSNTTAPVVLTTSCSLLHVPYTLANETKLPEQEK</sequence>
<comment type="caution">
    <text evidence="2">The sequence shown here is derived from an EMBL/GenBank/DDBJ whole genome shotgun (WGS) entry which is preliminary data.</text>
</comment>
<dbReference type="EMBL" id="AZFJ01000007">
    <property type="protein sequence ID" value="KRL88061.1"/>
    <property type="molecule type" value="Genomic_DNA"/>
</dbReference>
<evidence type="ECO:0000313" key="2">
    <source>
        <dbReference type="EMBL" id="KRL88061.1"/>
    </source>
</evidence>
<evidence type="ECO:0000259" key="1">
    <source>
        <dbReference type="Pfam" id="PF08267"/>
    </source>
</evidence>
<protein>
    <submittedName>
        <fullName evidence="2">5-methyltetrahydropteroyltriglutamate homocysteine S-methyltransferase</fullName>
    </submittedName>
</protein>
<keyword evidence="2" id="KW-0808">Transferase</keyword>
<dbReference type="GO" id="GO:0008652">
    <property type="term" value="P:amino acid biosynthetic process"/>
    <property type="evidence" value="ECO:0007669"/>
    <property type="project" value="InterPro"/>
</dbReference>
<dbReference type="GO" id="GO:0003871">
    <property type="term" value="F:5-methyltetrahydropteroyltriglutamate-homocysteine S-methyltransferase activity"/>
    <property type="evidence" value="ECO:0007669"/>
    <property type="project" value="InterPro"/>
</dbReference>
<dbReference type="GO" id="GO:0008270">
    <property type="term" value="F:zinc ion binding"/>
    <property type="evidence" value="ECO:0007669"/>
    <property type="project" value="InterPro"/>
</dbReference>
<dbReference type="AlphaFoldDB" id="A0A0R1U472"/>
<proteinExistence type="predicted"/>
<keyword evidence="3" id="KW-1185">Reference proteome</keyword>